<dbReference type="AlphaFoldDB" id="A0A1G6E7L5"/>
<feature type="signal peptide" evidence="1">
    <location>
        <begin position="1"/>
        <end position="30"/>
    </location>
</feature>
<dbReference type="Proteomes" id="UP000199071">
    <property type="component" value="Unassembled WGS sequence"/>
</dbReference>
<name>A0A1G6E7L5_9HYPH</name>
<organism evidence="3 4">
    <name type="scientific">Bauldia litoralis</name>
    <dbReference type="NCBI Taxonomy" id="665467"/>
    <lineage>
        <taxon>Bacteria</taxon>
        <taxon>Pseudomonadati</taxon>
        <taxon>Pseudomonadota</taxon>
        <taxon>Alphaproteobacteria</taxon>
        <taxon>Hyphomicrobiales</taxon>
        <taxon>Kaistiaceae</taxon>
        <taxon>Bauldia</taxon>
    </lineage>
</organism>
<dbReference type="RefSeq" id="WP_090879801.1">
    <property type="nucleotide sequence ID" value="NZ_FMXQ01000010.1"/>
</dbReference>
<keyword evidence="1" id="KW-0732">Signal</keyword>
<dbReference type="STRING" id="665467.SAMN02982931_04234"/>
<accession>A0A1G6E7L5</accession>
<reference evidence="3 4" key="1">
    <citation type="submission" date="2016-10" db="EMBL/GenBank/DDBJ databases">
        <authorList>
            <person name="de Groot N.N."/>
        </authorList>
    </citation>
    <scope>NUCLEOTIDE SEQUENCE [LARGE SCALE GENOMIC DNA]</scope>
    <source>
        <strain evidence="3 4">ATCC 35022</strain>
    </source>
</reference>
<dbReference type="InterPro" id="IPR027843">
    <property type="entry name" value="DUF4440"/>
</dbReference>
<dbReference type="SUPFAM" id="SSF54427">
    <property type="entry name" value="NTF2-like"/>
    <property type="match status" value="1"/>
</dbReference>
<sequence length="157" mass="16798">MIRNAAPQAMIRNATAGILALMLATGFASAGAAADDSLEAEARAAITAVFDALATGDPETVRPFIAPEFQLVRSDGAAYNKEEYLARSIPHIDSTPVINDLVVTRNGDIVVTRMRLQIEEELDGKKAESNAPQLIVFRVTGDNWQVVASGNFARLAE</sequence>
<evidence type="ECO:0000313" key="4">
    <source>
        <dbReference type="Proteomes" id="UP000199071"/>
    </source>
</evidence>
<evidence type="ECO:0000313" key="3">
    <source>
        <dbReference type="EMBL" id="SDB53447.1"/>
    </source>
</evidence>
<evidence type="ECO:0000256" key="1">
    <source>
        <dbReference type="SAM" id="SignalP"/>
    </source>
</evidence>
<gene>
    <name evidence="3" type="ORF">SAMN02982931_04234</name>
</gene>
<dbReference type="Gene3D" id="3.10.450.50">
    <property type="match status" value="1"/>
</dbReference>
<feature type="chain" id="PRO_5011483332" description="DUF4440 domain-containing protein" evidence="1">
    <location>
        <begin position="31"/>
        <end position="157"/>
    </location>
</feature>
<dbReference type="InterPro" id="IPR032710">
    <property type="entry name" value="NTF2-like_dom_sf"/>
</dbReference>
<proteinExistence type="predicted"/>
<dbReference type="EMBL" id="FMXQ01000010">
    <property type="protein sequence ID" value="SDB53447.1"/>
    <property type="molecule type" value="Genomic_DNA"/>
</dbReference>
<dbReference type="Pfam" id="PF14534">
    <property type="entry name" value="DUF4440"/>
    <property type="match status" value="1"/>
</dbReference>
<feature type="domain" description="DUF4440" evidence="2">
    <location>
        <begin position="43"/>
        <end position="146"/>
    </location>
</feature>
<dbReference type="OrthoDB" id="8450062at2"/>
<protein>
    <recommendedName>
        <fullName evidence="2">DUF4440 domain-containing protein</fullName>
    </recommendedName>
</protein>
<keyword evidence="4" id="KW-1185">Reference proteome</keyword>
<evidence type="ECO:0000259" key="2">
    <source>
        <dbReference type="Pfam" id="PF14534"/>
    </source>
</evidence>